<dbReference type="Proteomes" id="UP000663918">
    <property type="component" value="Chromosome"/>
</dbReference>
<keyword evidence="2" id="KW-1185">Reference proteome</keyword>
<gene>
    <name evidence="1" type="ORF">IFJ75_02470</name>
</gene>
<proteinExistence type="predicted"/>
<evidence type="ECO:0000313" key="1">
    <source>
        <dbReference type="EMBL" id="QTC91815.1"/>
    </source>
</evidence>
<dbReference type="EMBL" id="CP062222">
    <property type="protein sequence ID" value="QTC91815.1"/>
    <property type="molecule type" value="Genomic_DNA"/>
</dbReference>
<sequence>MLILMSVIAPVVVACFILPTIRDTLIIHDRLYGRHRVRKQDRDPR</sequence>
<accession>A0A975C4M3</accession>
<evidence type="ECO:0000313" key="2">
    <source>
        <dbReference type="Proteomes" id="UP000663918"/>
    </source>
</evidence>
<name>A0A975C4M3_9CAUL</name>
<organism evidence="1 2">
    <name type="scientific">Brevundimonas goettingensis</name>
    <dbReference type="NCBI Taxonomy" id="2774190"/>
    <lineage>
        <taxon>Bacteria</taxon>
        <taxon>Pseudomonadati</taxon>
        <taxon>Pseudomonadota</taxon>
        <taxon>Alphaproteobacteria</taxon>
        <taxon>Caulobacterales</taxon>
        <taxon>Caulobacteraceae</taxon>
        <taxon>Brevundimonas</taxon>
    </lineage>
</organism>
<protein>
    <submittedName>
        <fullName evidence="1">Uncharacterized protein</fullName>
    </submittedName>
</protein>
<dbReference type="KEGG" id="bgoe:IFJ75_02470"/>
<dbReference type="RefSeq" id="WP_207870988.1">
    <property type="nucleotide sequence ID" value="NZ_CP062222.1"/>
</dbReference>
<reference evidence="1" key="1">
    <citation type="submission" date="2020-09" db="EMBL/GenBank/DDBJ databases">
        <title>Brevundimonas sp. LVF2 isolated from a puddle in Goettingen, Germany.</title>
        <authorList>
            <person name="Friedrich I."/>
            <person name="Klassen A."/>
            <person name="Hannes N."/>
            <person name="Schneider D."/>
            <person name="Hertel R."/>
            <person name="Daniel R."/>
        </authorList>
    </citation>
    <scope>NUCLEOTIDE SEQUENCE</scope>
    <source>
        <strain evidence="1">LVF2</strain>
    </source>
</reference>
<dbReference type="AlphaFoldDB" id="A0A975C4M3"/>